<sequence length="243" mass="27935">MYYHNVHIFKLGENSWSIQWKSVPSRSLLLFLLAVKKNLAKEFDAEIIHTYTEILLKYVTIDSLSGNTIEDRFREIIKATIPQEDQKTRVHRIPVCYESLFGDDLDAYLEKTSLTLNQLIELHTKPLYTVYFMGFLPGFPYLEGLDKRLHIERKSIPSQNVKKGSVAIGGKQTGIYPQDSPGGWYTIGHSPSILFDVSKKQPSPFKAGDAIQFYAIDAKEYQRIKNQALTETVFPILEEEDER</sequence>
<dbReference type="SMART" id="SM00796">
    <property type="entry name" value="AHS1"/>
    <property type="match status" value="1"/>
</dbReference>
<dbReference type="OrthoDB" id="9778567at2"/>
<accession>A0A239B5V4</accession>
<proteinExistence type="predicted"/>
<evidence type="ECO:0000256" key="1">
    <source>
        <dbReference type="ARBA" id="ARBA00022741"/>
    </source>
</evidence>
<dbReference type="InterPro" id="IPR029000">
    <property type="entry name" value="Cyclophilin-like_dom_sf"/>
</dbReference>
<dbReference type="EMBL" id="FZNY01000005">
    <property type="protein sequence ID" value="SNS02623.1"/>
    <property type="molecule type" value="Genomic_DNA"/>
</dbReference>
<dbReference type="SUPFAM" id="SSF50891">
    <property type="entry name" value="Cyclophilin-like"/>
    <property type="match status" value="1"/>
</dbReference>
<organism evidence="5 6">
    <name type="scientific">Dokdonia pacifica</name>
    <dbReference type="NCBI Taxonomy" id="1627892"/>
    <lineage>
        <taxon>Bacteria</taxon>
        <taxon>Pseudomonadati</taxon>
        <taxon>Bacteroidota</taxon>
        <taxon>Flavobacteriia</taxon>
        <taxon>Flavobacteriales</taxon>
        <taxon>Flavobacteriaceae</taxon>
        <taxon>Dokdonia</taxon>
    </lineage>
</organism>
<evidence type="ECO:0000313" key="6">
    <source>
        <dbReference type="Proteomes" id="UP000198379"/>
    </source>
</evidence>
<keyword evidence="6" id="KW-1185">Reference proteome</keyword>
<keyword evidence="1" id="KW-0547">Nucleotide-binding</keyword>
<evidence type="ECO:0000259" key="4">
    <source>
        <dbReference type="SMART" id="SM00796"/>
    </source>
</evidence>
<dbReference type="GO" id="GO:0016787">
    <property type="term" value="F:hydrolase activity"/>
    <property type="evidence" value="ECO:0007669"/>
    <property type="project" value="UniProtKB-KW"/>
</dbReference>
<keyword evidence="3" id="KW-0067">ATP-binding</keyword>
<evidence type="ECO:0000256" key="3">
    <source>
        <dbReference type="ARBA" id="ARBA00022840"/>
    </source>
</evidence>
<reference evidence="5 6" key="1">
    <citation type="submission" date="2017-06" db="EMBL/GenBank/DDBJ databases">
        <authorList>
            <person name="Kim H.J."/>
            <person name="Triplett B.A."/>
        </authorList>
    </citation>
    <scope>NUCLEOTIDE SEQUENCE [LARGE SCALE GENOMIC DNA]</scope>
    <source>
        <strain evidence="5 6">DSM 25597</strain>
    </source>
</reference>
<name>A0A239B5V4_9FLAO</name>
<dbReference type="InterPro" id="IPR003833">
    <property type="entry name" value="CT_C_D"/>
</dbReference>
<dbReference type="AlphaFoldDB" id="A0A239B5V4"/>
<gene>
    <name evidence="5" type="ORF">SAMN06265376_105329</name>
</gene>
<dbReference type="Pfam" id="PF02682">
    <property type="entry name" value="CT_C_D"/>
    <property type="match status" value="1"/>
</dbReference>
<dbReference type="RefSeq" id="WP_089372572.1">
    <property type="nucleotide sequence ID" value="NZ_BMEP01000006.1"/>
</dbReference>
<dbReference type="Gene3D" id="2.40.100.10">
    <property type="entry name" value="Cyclophilin-like"/>
    <property type="match status" value="1"/>
</dbReference>
<dbReference type="GO" id="GO:0005524">
    <property type="term" value="F:ATP binding"/>
    <property type="evidence" value="ECO:0007669"/>
    <property type="project" value="UniProtKB-KW"/>
</dbReference>
<protein>
    <submittedName>
        <fullName evidence="5">Sensor histidine kinase inhibitor, KipI family</fullName>
    </submittedName>
</protein>
<evidence type="ECO:0000313" key="5">
    <source>
        <dbReference type="EMBL" id="SNS02623.1"/>
    </source>
</evidence>
<feature type="domain" description="Carboxyltransferase" evidence="4">
    <location>
        <begin position="18"/>
        <end position="205"/>
    </location>
</feature>
<dbReference type="Proteomes" id="UP000198379">
    <property type="component" value="Unassembled WGS sequence"/>
</dbReference>
<dbReference type="PANTHER" id="PTHR34698:SF2">
    <property type="entry name" value="5-OXOPROLINASE SUBUNIT B"/>
    <property type="match status" value="1"/>
</dbReference>
<dbReference type="InterPro" id="IPR010016">
    <property type="entry name" value="PxpB"/>
</dbReference>
<dbReference type="PANTHER" id="PTHR34698">
    <property type="entry name" value="5-OXOPROLINASE SUBUNIT B"/>
    <property type="match status" value="1"/>
</dbReference>
<keyword evidence="2" id="KW-0378">Hydrolase</keyword>
<evidence type="ECO:0000256" key="2">
    <source>
        <dbReference type="ARBA" id="ARBA00022801"/>
    </source>
</evidence>